<evidence type="ECO:0000259" key="3">
    <source>
        <dbReference type="PROSITE" id="PS51781"/>
    </source>
</evidence>
<dbReference type="GO" id="GO:0009253">
    <property type="term" value="P:peptidoglycan catabolic process"/>
    <property type="evidence" value="ECO:0007669"/>
    <property type="project" value="InterPro"/>
</dbReference>
<evidence type="ECO:0000256" key="1">
    <source>
        <dbReference type="ARBA" id="ARBA00010646"/>
    </source>
</evidence>
<dbReference type="GO" id="GO:0003796">
    <property type="term" value="F:lysozyme activity"/>
    <property type="evidence" value="ECO:0007669"/>
    <property type="project" value="InterPro"/>
</dbReference>
<dbReference type="eggNOG" id="COG3103">
    <property type="taxonomic scope" value="Bacteria"/>
</dbReference>
<dbReference type="eggNOG" id="COG3757">
    <property type="taxonomic scope" value="Bacteria"/>
</dbReference>
<protein>
    <submittedName>
        <fullName evidence="4">SH3 domain-containing protein</fullName>
    </submittedName>
</protein>
<feature type="compositionally biased region" description="Polar residues" evidence="2">
    <location>
        <begin position="186"/>
        <end position="198"/>
    </location>
</feature>
<dbReference type="Gene3D" id="2.30.30.40">
    <property type="entry name" value="SH3 Domains"/>
    <property type="match status" value="1"/>
</dbReference>
<dbReference type="GO" id="GO:0016052">
    <property type="term" value="P:carbohydrate catabolic process"/>
    <property type="evidence" value="ECO:0007669"/>
    <property type="project" value="TreeGrafter"/>
</dbReference>
<dbReference type="PANTHER" id="PTHR34135">
    <property type="entry name" value="LYSOZYME"/>
    <property type="match status" value="1"/>
</dbReference>
<dbReference type="SUPFAM" id="SSF51445">
    <property type="entry name" value="(Trans)glycosidases"/>
    <property type="match status" value="1"/>
</dbReference>
<name>A0A1H9RSU0_BUTFI</name>
<proteinExistence type="inferred from homology"/>
<dbReference type="PANTHER" id="PTHR34135:SF2">
    <property type="entry name" value="LYSOZYME"/>
    <property type="match status" value="1"/>
</dbReference>
<dbReference type="CDD" id="cd06414">
    <property type="entry name" value="GH25_LytC-like"/>
    <property type="match status" value="1"/>
</dbReference>
<organism evidence="4 5">
    <name type="scientific">Butyrivibrio fibrisolvens</name>
    <dbReference type="NCBI Taxonomy" id="831"/>
    <lineage>
        <taxon>Bacteria</taxon>
        <taxon>Bacillati</taxon>
        <taxon>Bacillota</taxon>
        <taxon>Clostridia</taxon>
        <taxon>Lachnospirales</taxon>
        <taxon>Lachnospiraceae</taxon>
        <taxon>Butyrivibrio</taxon>
    </lineage>
</organism>
<feature type="compositionally biased region" description="Polar residues" evidence="2">
    <location>
        <begin position="135"/>
        <end position="144"/>
    </location>
</feature>
<feature type="region of interest" description="Disordered" evidence="2">
    <location>
        <begin position="123"/>
        <end position="198"/>
    </location>
</feature>
<gene>
    <name evidence="4" type="ORF">SAMN04487884_11077</name>
</gene>
<dbReference type="PROSITE" id="PS51257">
    <property type="entry name" value="PROKAR_LIPOPROTEIN"/>
    <property type="match status" value="1"/>
</dbReference>
<dbReference type="OrthoDB" id="9765879at2"/>
<dbReference type="InterPro" id="IPR017853">
    <property type="entry name" value="GH"/>
</dbReference>
<accession>A0A1H9RSU0</accession>
<dbReference type="PROSITE" id="PS51904">
    <property type="entry name" value="GLYCOSYL_HYDROL_F25_2"/>
    <property type="match status" value="1"/>
</dbReference>
<feature type="domain" description="SH3b" evidence="3">
    <location>
        <begin position="436"/>
        <end position="503"/>
    </location>
</feature>
<dbReference type="Proteomes" id="UP000182584">
    <property type="component" value="Unassembled WGS sequence"/>
</dbReference>
<evidence type="ECO:0000313" key="4">
    <source>
        <dbReference type="EMBL" id="SER75203.1"/>
    </source>
</evidence>
<dbReference type="InterPro" id="IPR002053">
    <property type="entry name" value="Glyco_hydro_25"/>
</dbReference>
<evidence type="ECO:0000256" key="2">
    <source>
        <dbReference type="SAM" id="MobiDB-lite"/>
    </source>
</evidence>
<dbReference type="AlphaFoldDB" id="A0A1H9RSU0"/>
<comment type="similarity">
    <text evidence="1">Belongs to the glycosyl hydrolase 25 family.</text>
</comment>
<sequence length="503" mass="53463">MKHDKHRDKLIVGALQTALCLVMITALVLTGCESAHVSSGTGASAVMLTSMEEAALSESAATSYTSDAVLESGVDISIDSSSYDSVVEVTIEDGAQSSSEGSSTFTVAGSPARTFYVEGTPAVVSDSDSKDDDSMNLNGQSSGADVSVTELVADNSTDESQKSSESSDNNSSDKSSQESNKDSNSGDTQQTQSKTVASETGDVTYGIDVASYQGVINWQKVAASGVGFAMVRVGYRSNDGVLHEDANARYNLQEANKYGIKTGAYFFSRATSQDEAIQEANLCISIISGYSITYPVAYNCEGYNKSTSRQYGISMQDRSSYAQTFLSTVKSAGYTPMFYASRNELAGGTDWDTTSLAGSNKIWLAYYPSDPSVTSPGYSGSYCMWQYTSKGSVPGIEGNVDIDIAYFGYSGTSSAKSDTAAESVTANMESGMTFTEVNETVTCKDVLNLRDRPSQGEASVVVAKIKNGETVTRTGYNETTGWSRVIYNGQTLYCVSSYLIVVE</sequence>
<dbReference type="Gene3D" id="3.20.20.80">
    <property type="entry name" value="Glycosidases"/>
    <property type="match status" value="1"/>
</dbReference>
<dbReference type="RefSeq" id="WP_074755869.1">
    <property type="nucleotide sequence ID" value="NZ_FOGJ01000010.1"/>
</dbReference>
<evidence type="ECO:0000313" key="5">
    <source>
        <dbReference type="Proteomes" id="UP000182584"/>
    </source>
</evidence>
<dbReference type="PROSITE" id="PS51781">
    <property type="entry name" value="SH3B"/>
    <property type="match status" value="1"/>
</dbReference>
<dbReference type="GO" id="GO:0016998">
    <property type="term" value="P:cell wall macromolecule catabolic process"/>
    <property type="evidence" value="ECO:0007669"/>
    <property type="project" value="InterPro"/>
</dbReference>
<reference evidence="4 5" key="1">
    <citation type="submission" date="2016-10" db="EMBL/GenBank/DDBJ databases">
        <authorList>
            <person name="de Groot N.N."/>
        </authorList>
    </citation>
    <scope>NUCLEOTIDE SEQUENCE [LARGE SCALE GENOMIC DNA]</scope>
    <source>
        <strain evidence="4 5">AR40</strain>
    </source>
</reference>
<dbReference type="Pfam" id="PF01183">
    <property type="entry name" value="Glyco_hydro_25"/>
    <property type="match status" value="1"/>
</dbReference>
<dbReference type="InterPro" id="IPR003646">
    <property type="entry name" value="SH3-like_bac-type"/>
</dbReference>
<feature type="compositionally biased region" description="Low complexity" evidence="2">
    <location>
        <begin position="163"/>
        <end position="174"/>
    </location>
</feature>
<dbReference type="EMBL" id="FOGJ01000010">
    <property type="protein sequence ID" value="SER75203.1"/>
    <property type="molecule type" value="Genomic_DNA"/>
</dbReference>